<gene>
    <name evidence="5" type="ORF">ABZ568_04915</name>
</gene>
<dbReference type="PANTHER" id="PTHR44688:SF16">
    <property type="entry name" value="DNA-BINDING TRANSCRIPTIONAL ACTIVATOR DEVR_DOSR"/>
    <property type="match status" value="1"/>
</dbReference>
<proteinExistence type="predicted"/>
<name>A0ABV2XP49_9ACTN</name>
<comment type="caution">
    <text evidence="5">The sequence shown here is derived from an EMBL/GenBank/DDBJ whole genome shotgun (WGS) entry which is preliminary data.</text>
</comment>
<evidence type="ECO:0000313" key="6">
    <source>
        <dbReference type="Proteomes" id="UP001550603"/>
    </source>
</evidence>
<dbReference type="SUPFAM" id="SSF46894">
    <property type="entry name" value="C-terminal effector domain of the bipartite response regulators"/>
    <property type="match status" value="1"/>
</dbReference>
<keyword evidence="6" id="KW-1185">Reference proteome</keyword>
<keyword evidence="2" id="KW-0238">DNA-binding</keyword>
<dbReference type="PROSITE" id="PS50043">
    <property type="entry name" value="HTH_LUXR_2"/>
    <property type="match status" value="1"/>
</dbReference>
<dbReference type="InterPro" id="IPR016032">
    <property type="entry name" value="Sig_transdc_resp-reg_C-effctor"/>
</dbReference>
<dbReference type="PRINTS" id="PR00038">
    <property type="entry name" value="HTHLUXR"/>
</dbReference>
<dbReference type="CDD" id="cd06170">
    <property type="entry name" value="LuxR_C_like"/>
    <property type="match status" value="1"/>
</dbReference>
<evidence type="ECO:0000313" key="5">
    <source>
        <dbReference type="EMBL" id="MEU2265779.1"/>
    </source>
</evidence>
<dbReference type="SMART" id="SM00421">
    <property type="entry name" value="HTH_LUXR"/>
    <property type="match status" value="1"/>
</dbReference>
<protein>
    <submittedName>
        <fullName evidence="5">Response regulator transcription factor</fullName>
    </submittedName>
</protein>
<evidence type="ECO:0000256" key="3">
    <source>
        <dbReference type="ARBA" id="ARBA00023163"/>
    </source>
</evidence>
<dbReference type="Proteomes" id="UP001550603">
    <property type="component" value="Unassembled WGS sequence"/>
</dbReference>
<evidence type="ECO:0000259" key="4">
    <source>
        <dbReference type="PROSITE" id="PS50043"/>
    </source>
</evidence>
<dbReference type="InterPro" id="IPR000792">
    <property type="entry name" value="Tscrpt_reg_LuxR_C"/>
</dbReference>
<dbReference type="RefSeq" id="WP_051648812.1">
    <property type="nucleotide sequence ID" value="NZ_JBEYBN010000004.1"/>
</dbReference>
<keyword evidence="1" id="KW-0805">Transcription regulation</keyword>
<organism evidence="5 6">
    <name type="scientific">Streptomyces olindensis</name>
    <dbReference type="NCBI Taxonomy" id="358823"/>
    <lineage>
        <taxon>Bacteria</taxon>
        <taxon>Bacillati</taxon>
        <taxon>Actinomycetota</taxon>
        <taxon>Actinomycetes</taxon>
        <taxon>Kitasatosporales</taxon>
        <taxon>Streptomycetaceae</taxon>
        <taxon>Streptomyces</taxon>
    </lineage>
</organism>
<feature type="domain" description="HTH luxR-type" evidence="4">
    <location>
        <begin position="155"/>
        <end position="220"/>
    </location>
</feature>
<accession>A0ABV2XP49</accession>
<evidence type="ECO:0000256" key="1">
    <source>
        <dbReference type="ARBA" id="ARBA00023015"/>
    </source>
</evidence>
<dbReference type="Pfam" id="PF00196">
    <property type="entry name" value="GerE"/>
    <property type="match status" value="1"/>
</dbReference>
<dbReference type="EMBL" id="JBEYBN010000004">
    <property type="protein sequence ID" value="MEU2265779.1"/>
    <property type="molecule type" value="Genomic_DNA"/>
</dbReference>
<dbReference type="Gene3D" id="3.40.50.2300">
    <property type="match status" value="1"/>
</dbReference>
<evidence type="ECO:0000256" key="2">
    <source>
        <dbReference type="ARBA" id="ARBA00023125"/>
    </source>
</evidence>
<reference evidence="5 6" key="1">
    <citation type="submission" date="2024-06" db="EMBL/GenBank/DDBJ databases">
        <title>The Natural Products Discovery Center: Release of the First 8490 Sequenced Strains for Exploring Actinobacteria Biosynthetic Diversity.</title>
        <authorList>
            <person name="Kalkreuter E."/>
            <person name="Kautsar S.A."/>
            <person name="Yang D."/>
            <person name="Bader C.D."/>
            <person name="Teijaro C.N."/>
            <person name="Fluegel L."/>
            <person name="Davis C.M."/>
            <person name="Simpson J.R."/>
            <person name="Lauterbach L."/>
            <person name="Steele A.D."/>
            <person name="Gui C."/>
            <person name="Meng S."/>
            <person name="Li G."/>
            <person name="Viehrig K."/>
            <person name="Ye F."/>
            <person name="Su P."/>
            <person name="Kiefer A.F."/>
            <person name="Nichols A."/>
            <person name="Cepeda A.J."/>
            <person name="Yan W."/>
            <person name="Fan B."/>
            <person name="Jiang Y."/>
            <person name="Adhikari A."/>
            <person name="Zheng C.-J."/>
            <person name="Schuster L."/>
            <person name="Cowan T.M."/>
            <person name="Smanski M.J."/>
            <person name="Chevrette M.G."/>
            <person name="De Carvalho L.P.S."/>
            <person name="Shen B."/>
        </authorList>
    </citation>
    <scope>NUCLEOTIDE SEQUENCE [LARGE SCALE GENOMIC DNA]</scope>
    <source>
        <strain evidence="5 6">NPDC019583</strain>
    </source>
</reference>
<dbReference type="PANTHER" id="PTHR44688">
    <property type="entry name" value="DNA-BINDING TRANSCRIPTIONAL ACTIVATOR DEVR_DOSR"/>
    <property type="match status" value="1"/>
</dbReference>
<sequence>MSVQPTATDETDLAGIFVILRDRLTRLRVEQILNGASRRARVYESQDIEEIVEDVVRERNPVLIVSLHEIDGLNRSALTLCAATGAKVLVLVDDTQRAPWERLAGIAVSGCLSTAELSEKGLCRAIERMLAGEVPVSGNLIHALLSLAVGAPRDSQDHLVRMTPREQEALVLLVDGLSNKQIARQLGISLHGAKRLVANILAKLNCTNRTLAVTKALRSGLYDKVRNSRQDRPLLLQRG</sequence>
<keyword evidence="3" id="KW-0804">Transcription</keyword>